<feature type="binding site" evidence="4">
    <location>
        <position position="241"/>
    </location>
    <ligand>
        <name>Fe cation</name>
        <dbReference type="ChEBI" id="CHEBI:24875"/>
    </ligand>
</feature>
<name>A0A9E6Y2H2_9ACTN</name>
<dbReference type="EMBL" id="CP087164">
    <property type="protein sequence ID" value="UGS39092.1"/>
    <property type="molecule type" value="Genomic_DNA"/>
</dbReference>
<accession>A0A9E6Y2H2</accession>
<feature type="signal peptide" evidence="5">
    <location>
        <begin position="1"/>
        <end position="22"/>
    </location>
</feature>
<feature type="binding site" evidence="4">
    <location>
        <position position="240"/>
    </location>
    <ligand>
        <name>Fe cation</name>
        <dbReference type="ChEBI" id="CHEBI:24875"/>
    </ligand>
</feature>
<evidence type="ECO:0000256" key="5">
    <source>
        <dbReference type="SAM" id="SignalP"/>
    </source>
</evidence>
<dbReference type="PIRSF" id="PIRSF002825">
    <property type="entry name" value="CfbpA"/>
    <property type="match status" value="1"/>
</dbReference>
<feature type="binding site" evidence="4">
    <location>
        <position position="104"/>
    </location>
    <ligand>
        <name>Fe cation</name>
        <dbReference type="ChEBI" id="CHEBI:24875"/>
    </ligand>
</feature>
<evidence type="ECO:0000256" key="1">
    <source>
        <dbReference type="ARBA" id="ARBA00008520"/>
    </source>
</evidence>
<dbReference type="CDD" id="cd13543">
    <property type="entry name" value="PBP2_Fbp"/>
    <property type="match status" value="1"/>
</dbReference>
<keyword evidence="2" id="KW-0406">Ion transport</keyword>
<dbReference type="PANTHER" id="PTHR30006">
    <property type="entry name" value="THIAMINE-BINDING PERIPLASMIC PROTEIN-RELATED"/>
    <property type="match status" value="1"/>
</dbReference>
<proteinExistence type="inferred from homology"/>
<reference evidence="6" key="1">
    <citation type="journal article" date="2022" name="Int. J. Syst. Evol. Microbiol.">
        <title>Pseudomonas aegrilactucae sp. nov. and Pseudomonas morbosilactucae sp. nov., pathogens causing bacterial rot of lettuce in Japan.</title>
        <authorList>
            <person name="Sawada H."/>
            <person name="Fujikawa T."/>
            <person name="Satou M."/>
        </authorList>
    </citation>
    <scope>NUCLEOTIDE SEQUENCE</scope>
    <source>
        <strain evidence="6">0166_1</strain>
    </source>
</reference>
<dbReference type="GO" id="GO:0006826">
    <property type="term" value="P:iron ion transport"/>
    <property type="evidence" value="ECO:0007669"/>
    <property type="project" value="UniProtKB-KW"/>
</dbReference>
<dbReference type="Proteomes" id="UP001162834">
    <property type="component" value="Chromosome"/>
</dbReference>
<keyword evidence="4" id="KW-0479">Metal-binding</keyword>
<evidence type="ECO:0000256" key="4">
    <source>
        <dbReference type="PIRSR" id="PIRSR002825-1"/>
    </source>
</evidence>
<dbReference type="KEGG" id="sbae:DSM104329_05524"/>
<dbReference type="PROSITE" id="PS51257">
    <property type="entry name" value="PROKAR_LIPOPROTEIN"/>
    <property type="match status" value="1"/>
</dbReference>
<feature type="chain" id="PRO_5038616046" evidence="5">
    <location>
        <begin position="23"/>
        <end position="354"/>
    </location>
</feature>
<evidence type="ECO:0000313" key="7">
    <source>
        <dbReference type="Proteomes" id="UP001162834"/>
    </source>
</evidence>
<dbReference type="RefSeq" id="WP_259313099.1">
    <property type="nucleotide sequence ID" value="NZ_CP087164.1"/>
</dbReference>
<keyword evidence="2" id="KW-0410">Iron transport</keyword>
<dbReference type="SUPFAM" id="SSF53850">
    <property type="entry name" value="Periplasmic binding protein-like II"/>
    <property type="match status" value="1"/>
</dbReference>
<dbReference type="GO" id="GO:0046872">
    <property type="term" value="F:metal ion binding"/>
    <property type="evidence" value="ECO:0007669"/>
    <property type="project" value="UniProtKB-KW"/>
</dbReference>
<keyword evidence="4" id="KW-0408">Iron</keyword>
<evidence type="ECO:0000256" key="2">
    <source>
        <dbReference type="ARBA" id="ARBA00022496"/>
    </source>
</evidence>
<organism evidence="6 7">
    <name type="scientific">Capillimicrobium parvum</name>
    <dbReference type="NCBI Taxonomy" id="2884022"/>
    <lineage>
        <taxon>Bacteria</taxon>
        <taxon>Bacillati</taxon>
        <taxon>Actinomycetota</taxon>
        <taxon>Thermoleophilia</taxon>
        <taxon>Solirubrobacterales</taxon>
        <taxon>Capillimicrobiaceae</taxon>
        <taxon>Capillimicrobium</taxon>
    </lineage>
</organism>
<sequence>MRRTIRHAVTFALSIAVVVLVAACGGDDSTSTAASSGATSTGADDKPTLTLYNAQHEDLMAEMVGAFTDQTGIEVEVRNGSDLEMANQIVQEGDGSPADVFVTENSPAMTLVANNGGFAKIGEKTIAQVPARYRPADNDWVGFAARATVLAYNTDMLAPDELPASIMDLADPKWKGKFGYSPTGADFQAIASAVVALEGEAEGRRWIEGLKANGVAYEGNSTVMKAVNDGEVPLGVIYHYYWYQDQAEAGDNSNKVKLHFLRNEDPGAFTSVSGAGVLASSKHPAEAQQLVEFLTAEGGQRVLADSTALEYTVASDVPANQVLEPLDSLQAPVIDPSKLNSETVLTMMQDAGIL</sequence>
<keyword evidence="2" id="KW-0813">Transport</keyword>
<evidence type="ECO:0000256" key="3">
    <source>
        <dbReference type="ARBA" id="ARBA00022729"/>
    </source>
</evidence>
<dbReference type="GO" id="GO:0030288">
    <property type="term" value="C:outer membrane-bounded periplasmic space"/>
    <property type="evidence" value="ECO:0007669"/>
    <property type="project" value="TreeGrafter"/>
</dbReference>
<gene>
    <name evidence="6" type="primary">fbpA</name>
    <name evidence="6" type="ORF">DSM104329_05524</name>
</gene>
<feature type="binding site" evidence="4">
    <location>
        <position position="56"/>
    </location>
    <ligand>
        <name>Fe cation</name>
        <dbReference type="ChEBI" id="CHEBI:24875"/>
    </ligand>
</feature>
<keyword evidence="7" id="KW-1185">Reference proteome</keyword>
<comment type="similarity">
    <text evidence="1">Belongs to the bacterial solute-binding protein 1 family.</text>
</comment>
<keyword evidence="3 5" id="KW-0732">Signal</keyword>
<protein>
    <submittedName>
        <fullName evidence="6">Fe(3+)-binding periplasmic protein</fullName>
    </submittedName>
</protein>
<dbReference type="InterPro" id="IPR026045">
    <property type="entry name" value="Ferric-bd"/>
</dbReference>
<dbReference type="AlphaFoldDB" id="A0A9E6Y2H2"/>
<dbReference type="Gene3D" id="3.40.190.10">
    <property type="entry name" value="Periplasmic binding protein-like II"/>
    <property type="match status" value="2"/>
</dbReference>
<dbReference type="Pfam" id="PF13416">
    <property type="entry name" value="SBP_bac_8"/>
    <property type="match status" value="1"/>
</dbReference>
<dbReference type="PANTHER" id="PTHR30006:SF15">
    <property type="entry name" value="IRON-UTILIZATION PERIPLASMIC PROTEIN"/>
    <property type="match status" value="1"/>
</dbReference>
<dbReference type="InterPro" id="IPR006059">
    <property type="entry name" value="SBP"/>
</dbReference>
<evidence type="ECO:0000313" key="6">
    <source>
        <dbReference type="EMBL" id="UGS39092.1"/>
    </source>
</evidence>